<reference evidence="2 3" key="1">
    <citation type="submission" date="2019-04" db="EMBL/GenBank/DDBJ databases">
        <title>Natronomonas sp. F20-122 a newhaloarchaeon isolated from a saline saltern of Isla Bacuta, Huelva, Spain.</title>
        <authorList>
            <person name="Duran-Viseras A."/>
            <person name="Sanchez-Porro C."/>
            <person name="Ventosa A."/>
        </authorList>
    </citation>
    <scope>NUCLEOTIDE SEQUENCE [LARGE SCALE GENOMIC DNA]</scope>
    <source>
        <strain evidence="2 3">F20-122</strain>
    </source>
</reference>
<dbReference type="OrthoDB" id="313603at2157"/>
<feature type="transmembrane region" description="Helical" evidence="1">
    <location>
        <begin position="207"/>
        <end position="230"/>
    </location>
</feature>
<keyword evidence="1" id="KW-1133">Transmembrane helix</keyword>
<gene>
    <name evidence="2" type="ORF">DM868_03630</name>
</gene>
<dbReference type="AlphaFoldDB" id="A0A4U5JIJ2"/>
<feature type="transmembrane region" description="Helical" evidence="1">
    <location>
        <begin position="170"/>
        <end position="187"/>
    </location>
</feature>
<keyword evidence="1" id="KW-0812">Transmembrane</keyword>
<name>A0A4U5JIJ2_9EURY</name>
<dbReference type="InterPro" id="IPR014509">
    <property type="entry name" value="YjdF-like"/>
</dbReference>
<organism evidence="2 3">
    <name type="scientific">Natronomonas salsuginis</name>
    <dbReference type="NCBI Taxonomy" id="2217661"/>
    <lineage>
        <taxon>Archaea</taxon>
        <taxon>Methanobacteriati</taxon>
        <taxon>Methanobacteriota</taxon>
        <taxon>Stenosarchaea group</taxon>
        <taxon>Halobacteria</taxon>
        <taxon>Halobacteriales</taxon>
        <taxon>Natronomonadaceae</taxon>
        <taxon>Natronomonas</taxon>
    </lineage>
</organism>
<dbReference type="Proteomes" id="UP000308037">
    <property type="component" value="Unassembled WGS sequence"/>
</dbReference>
<protein>
    <submittedName>
        <fullName evidence="2">Uncharacterized protein</fullName>
    </submittedName>
</protein>
<keyword evidence="1" id="KW-0472">Membrane</keyword>
<feature type="transmembrane region" description="Helical" evidence="1">
    <location>
        <begin position="97"/>
        <end position="115"/>
    </location>
</feature>
<dbReference type="Pfam" id="PF09997">
    <property type="entry name" value="DUF2238"/>
    <property type="match status" value="1"/>
</dbReference>
<accession>A0A4U5JIJ2</accession>
<proteinExistence type="predicted"/>
<evidence type="ECO:0000256" key="1">
    <source>
        <dbReference type="SAM" id="Phobius"/>
    </source>
</evidence>
<evidence type="ECO:0000313" key="3">
    <source>
        <dbReference type="Proteomes" id="UP000308037"/>
    </source>
</evidence>
<feature type="transmembrane region" description="Helical" evidence="1">
    <location>
        <begin position="31"/>
        <end position="48"/>
    </location>
</feature>
<keyword evidence="3" id="KW-1185">Reference proteome</keyword>
<dbReference type="EMBL" id="QKNX01000001">
    <property type="protein sequence ID" value="TKR28181.1"/>
    <property type="molecule type" value="Genomic_DNA"/>
</dbReference>
<evidence type="ECO:0000313" key="2">
    <source>
        <dbReference type="EMBL" id="TKR28181.1"/>
    </source>
</evidence>
<comment type="caution">
    <text evidence="2">The sequence shown here is derived from an EMBL/GenBank/DDBJ whole genome shotgun (WGS) entry which is preliminary data.</text>
</comment>
<feature type="transmembrane region" description="Helical" evidence="1">
    <location>
        <begin position="127"/>
        <end position="149"/>
    </location>
</feature>
<dbReference type="RefSeq" id="WP_137275481.1">
    <property type="nucleotide sequence ID" value="NZ_QKNX01000001.1"/>
</dbReference>
<feature type="transmembrane region" description="Helical" evidence="1">
    <location>
        <begin position="6"/>
        <end position="24"/>
    </location>
</feature>
<sequence length="231" mass="24562">MTALQPLGTLACLGGIAAVFAVATRRDNVPAMVNATISLLLVFVPILVDLTATRAYGVSLGLAPELPLWVAVAGLIHSYGMLGMYDDVWWWDHLTHTLSAALIAALLYAAILATIDTTAISVGRDVVWTVVVSATLLAGVFWELVELLARDLARQFRVPSVLDHYGRRDTVIDLGFDVVGALLVLVVDVRVFVPMATASPTGTVTALAWVLGLLTVGSLVLSLVVVVQYAE</sequence>